<name>A0A1F7WMD5_9BACT</name>
<dbReference type="EMBL" id="MGFH01000157">
    <property type="protein sequence ID" value="OGM03717.1"/>
    <property type="molecule type" value="Genomic_DNA"/>
</dbReference>
<keyword evidence="2" id="KW-1133">Transmembrane helix</keyword>
<evidence type="ECO:0000313" key="3">
    <source>
        <dbReference type="EMBL" id="OGM03717.1"/>
    </source>
</evidence>
<proteinExistence type="predicted"/>
<sequence>MDKKICMNFYVERESAMKYSTAFTVARAVIISLPLLYFAYIAYFYYLYSSQYGEANAEIESMQEQLSKFQRELKNSRIVFADFDSLETVLKKGFLFDDEAPFSDTVEAVFSPEMNEKIVKLRDSLAGSVKKIKTGERDIFEGLYRSVEEFKGKIAITDLKLDFTAAKIDFHIKCASKDTLLKMIANIRANRWVGQVFVSTLKSDVNDINAYILISLKEAELFE</sequence>
<feature type="transmembrane region" description="Helical" evidence="2">
    <location>
        <begin position="21"/>
        <end position="46"/>
    </location>
</feature>
<evidence type="ECO:0000313" key="4">
    <source>
        <dbReference type="Proteomes" id="UP000178735"/>
    </source>
</evidence>
<accession>A0A1F7WMD5</accession>
<dbReference type="Proteomes" id="UP000178735">
    <property type="component" value="Unassembled WGS sequence"/>
</dbReference>
<organism evidence="3 4">
    <name type="scientific">Candidatus Wallbacteria bacterium GWC2_49_35</name>
    <dbReference type="NCBI Taxonomy" id="1817813"/>
    <lineage>
        <taxon>Bacteria</taxon>
        <taxon>Candidatus Walliibacteriota</taxon>
    </lineage>
</organism>
<dbReference type="STRING" id="1817813.A2008_08675"/>
<feature type="coiled-coil region" evidence="1">
    <location>
        <begin position="52"/>
        <end position="79"/>
    </location>
</feature>
<evidence type="ECO:0000256" key="1">
    <source>
        <dbReference type="SAM" id="Coils"/>
    </source>
</evidence>
<gene>
    <name evidence="3" type="ORF">A2008_08675</name>
</gene>
<keyword evidence="1" id="KW-0175">Coiled coil</keyword>
<dbReference type="AlphaFoldDB" id="A0A1F7WMD5"/>
<reference evidence="3 4" key="1">
    <citation type="journal article" date="2016" name="Nat. Commun.">
        <title>Thousands of microbial genomes shed light on interconnected biogeochemical processes in an aquifer system.</title>
        <authorList>
            <person name="Anantharaman K."/>
            <person name="Brown C.T."/>
            <person name="Hug L.A."/>
            <person name="Sharon I."/>
            <person name="Castelle C.J."/>
            <person name="Probst A.J."/>
            <person name="Thomas B.C."/>
            <person name="Singh A."/>
            <person name="Wilkins M.J."/>
            <person name="Karaoz U."/>
            <person name="Brodie E.L."/>
            <person name="Williams K.H."/>
            <person name="Hubbard S.S."/>
            <person name="Banfield J.F."/>
        </authorList>
    </citation>
    <scope>NUCLEOTIDE SEQUENCE [LARGE SCALE GENOMIC DNA]</scope>
</reference>
<comment type="caution">
    <text evidence="3">The sequence shown here is derived from an EMBL/GenBank/DDBJ whole genome shotgun (WGS) entry which is preliminary data.</text>
</comment>
<keyword evidence="2" id="KW-0472">Membrane</keyword>
<protein>
    <submittedName>
        <fullName evidence="3">Uncharacterized protein</fullName>
    </submittedName>
</protein>
<evidence type="ECO:0000256" key="2">
    <source>
        <dbReference type="SAM" id="Phobius"/>
    </source>
</evidence>
<keyword evidence="2" id="KW-0812">Transmembrane</keyword>